<dbReference type="EMBL" id="CVRL01000037">
    <property type="protein sequence ID" value="CRL12096.1"/>
    <property type="molecule type" value="Genomic_DNA"/>
</dbReference>
<dbReference type="PROSITE" id="PS00584">
    <property type="entry name" value="PFKB_KINASES_2"/>
    <property type="match status" value="1"/>
</dbReference>
<dbReference type="GO" id="GO:0016301">
    <property type="term" value="F:kinase activity"/>
    <property type="evidence" value="ECO:0007669"/>
    <property type="project" value="UniProtKB-KW"/>
</dbReference>
<dbReference type="Pfam" id="PF00294">
    <property type="entry name" value="PfkB"/>
    <property type="match status" value="1"/>
</dbReference>
<feature type="domain" description="Carbohydrate kinase PfkB" evidence="6">
    <location>
        <begin position="2"/>
        <end position="321"/>
    </location>
</feature>
<evidence type="ECO:0000256" key="1">
    <source>
        <dbReference type="ARBA" id="ARBA00010688"/>
    </source>
</evidence>
<keyword evidence="8" id="KW-1185">Reference proteome</keyword>
<dbReference type="GO" id="GO:0005524">
    <property type="term" value="F:ATP binding"/>
    <property type="evidence" value="ECO:0007669"/>
    <property type="project" value="UniProtKB-KW"/>
</dbReference>
<dbReference type="InterPro" id="IPR050306">
    <property type="entry name" value="PfkB_Carbo_kinase"/>
</dbReference>
<evidence type="ECO:0000256" key="4">
    <source>
        <dbReference type="ARBA" id="ARBA00022777"/>
    </source>
</evidence>
<evidence type="ECO:0000256" key="5">
    <source>
        <dbReference type="ARBA" id="ARBA00022840"/>
    </source>
</evidence>
<evidence type="ECO:0000256" key="2">
    <source>
        <dbReference type="ARBA" id="ARBA00022679"/>
    </source>
</evidence>
<evidence type="ECO:0000313" key="8">
    <source>
        <dbReference type="Proteomes" id="UP000043764"/>
    </source>
</evidence>
<name>A0A0H5D4Q5_9RHOB</name>
<keyword evidence="5" id="KW-0067">ATP-binding</keyword>
<proteinExistence type="inferred from homology"/>
<dbReference type="AlphaFoldDB" id="A0A0H5D4Q5"/>
<evidence type="ECO:0000313" key="7">
    <source>
        <dbReference type="EMBL" id="CRL12096.1"/>
    </source>
</evidence>
<keyword evidence="2" id="KW-0808">Transferase</keyword>
<dbReference type="RefSeq" id="WP_050673925.1">
    <property type="nucleotide sequence ID" value="NZ_CVRL01000037.1"/>
</dbReference>
<dbReference type="CDD" id="cd01167">
    <property type="entry name" value="bac_FRK"/>
    <property type="match status" value="1"/>
</dbReference>
<dbReference type="PANTHER" id="PTHR43085:SF1">
    <property type="entry name" value="PSEUDOURIDINE KINASE-RELATED"/>
    <property type="match status" value="1"/>
</dbReference>
<sequence length="327" mass="33383">MILCCGEALIDMIPAPVETAVPRVEGAAAQMGFVPHCGGAVYNTAVALGRLGTGGAMQAGLFTGLSSDLFGQQLVAALDASGVDHSLSEVSAQPTTLAFVHLVGGHAEYHFFDENSAGGHLRPDRLPELPDAVDTLFFGGISLCNGAAAETYAALAARERGRRTIMIDPNVRAGFAKDEAAYRSRLAAMVAGAGIVKVSDEDLHWIYPGDAPIEAKIRQVLAGEAGTGPGLVILTLGAEGARGILRSGLEVAVPAVSAVVADTVGAGDTFNAGFLAAAHAAGVLKDAARGDIAEEQLRACLEYGAKAAAVTVSRAGANPPWRSELEG</sequence>
<reference evidence="8" key="1">
    <citation type="submission" date="2015-05" db="EMBL/GenBank/DDBJ databases">
        <authorList>
            <person name="Rodrigo-Torres Lidia"/>
            <person name="Arahal R.David."/>
        </authorList>
    </citation>
    <scope>NUCLEOTIDE SEQUENCE [LARGE SCALE GENOMIC DNA]</scope>
    <source>
        <strain evidence="8">CECT 7321</strain>
    </source>
</reference>
<protein>
    <submittedName>
        <fullName evidence="7">Aminoimidazole riboside kinase</fullName>
    </submittedName>
</protein>
<dbReference type="InterPro" id="IPR002173">
    <property type="entry name" value="Carboh/pur_kinase_PfkB_CS"/>
</dbReference>
<evidence type="ECO:0000256" key="3">
    <source>
        <dbReference type="ARBA" id="ARBA00022741"/>
    </source>
</evidence>
<dbReference type="InterPro" id="IPR029056">
    <property type="entry name" value="Ribokinase-like"/>
</dbReference>
<dbReference type="PANTHER" id="PTHR43085">
    <property type="entry name" value="HEXOKINASE FAMILY MEMBER"/>
    <property type="match status" value="1"/>
</dbReference>
<gene>
    <name evidence="7" type="ORF">NIT7321_02968</name>
</gene>
<dbReference type="STRING" id="481446.NIT7645_03505"/>
<organism evidence="7 8">
    <name type="scientific">Phaeobacter italicus</name>
    <dbReference type="NCBI Taxonomy" id="481446"/>
    <lineage>
        <taxon>Bacteria</taxon>
        <taxon>Pseudomonadati</taxon>
        <taxon>Pseudomonadota</taxon>
        <taxon>Alphaproteobacteria</taxon>
        <taxon>Rhodobacterales</taxon>
        <taxon>Roseobacteraceae</taxon>
        <taxon>Phaeobacter</taxon>
    </lineage>
</organism>
<keyword evidence="4 7" id="KW-0418">Kinase</keyword>
<dbReference type="SUPFAM" id="SSF53613">
    <property type="entry name" value="Ribokinase-like"/>
    <property type="match status" value="1"/>
</dbReference>
<dbReference type="InterPro" id="IPR011611">
    <property type="entry name" value="PfkB_dom"/>
</dbReference>
<dbReference type="Proteomes" id="UP000043764">
    <property type="component" value="Unassembled WGS sequence"/>
</dbReference>
<keyword evidence="3" id="KW-0547">Nucleotide-binding</keyword>
<accession>A0A0H5D4Q5</accession>
<dbReference type="Gene3D" id="3.40.1190.20">
    <property type="match status" value="1"/>
</dbReference>
<evidence type="ECO:0000259" key="6">
    <source>
        <dbReference type="Pfam" id="PF00294"/>
    </source>
</evidence>
<comment type="similarity">
    <text evidence="1">Belongs to the carbohydrate kinase PfkB family.</text>
</comment>